<name>A0A1B3B0Q9_9CAUD</name>
<dbReference type="OrthoDB" id="12252at10239"/>
<evidence type="ECO:0000313" key="3">
    <source>
        <dbReference type="Proteomes" id="UP000203357"/>
    </source>
</evidence>
<reference evidence="3" key="1">
    <citation type="submission" date="2016-07" db="EMBL/GenBank/DDBJ databases">
        <authorList>
            <person name="Florea S."/>
            <person name="Webb J.S."/>
            <person name="Jaromczyk J."/>
            <person name="Schardl C.L."/>
        </authorList>
    </citation>
    <scope>NUCLEOTIDE SEQUENCE [LARGE SCALE GENOMIC DNA]</scope>
</reference>
<evidence type="ECO:0000256" key="1">
    <source>
        <dbReference type="SAM" id="MobiDB-lite"/>
    </source>
</evidence>
<dbReference type="RefSeq" id="YP_009291039.1">
    <property type="nucleotide sequence ID" value="NC_031109.1"/>
</dbReference>
<dbReference type="GeneID" id="29067964"/>
<protein>
    <submittedName>
        <fullName evidence="2">Uncharacterized protein</fullName>
    </submittedName>
</protein>
<gene>
    <name evidence="2" type="primary">74</name>
    <name evidence="2" type="ORF">SEA_JUMBO_74</name>
</gene>
<dbReference type="EMBL" id="KX557281">
    <property type="protein sequence ID" value="AOE44582.1"/>
    <property type="molecule type" value="Genomic_DNA"/>
</dbReference>
<accession>A0A1B3B0Q9</accession>
<dbReference type="Proteomes" id="UP000203357">
    <property type="component" value="Segment"/>
</dbReference>
<organism evidence="2 3">
    <name type="scientific">Gordonia phage Jumbo</name>
    <dbReference type="NCBI Taxonomy" id="1887650"/>
    <lineage>
        <taxon>Viruses</taxon>
        <taxon>Duplodnaviria</taxon>
        <taxon>Heunggongvirae</taxon>
        <taxon>Uroviricota</taxon>
        <taxon>Caudoviricetes</taxon>
        <taxon>Gorjumvirus</taxon>
        <taxon>Gorjumvirus jumbo</taxon>
    </lineage>
</organism>
<evidence type="ECO:0000313" key="2">
    <source>
        <dbReference type="EMBL" id="AOE44582.1"/>
    </source>
</evidence>
<dbReference type="KEGG" id="vg:29067964"/>
<keyword evidence="3" id="KW-1185">Reference proteome</keyword>
<sequence length="239" mass="25992">MPGQVAVAMDCPMCKWPADYTARPIVQWDYMGEHHKNFHDKRRNPMAPTIIQQLWLELDNYMKQAMEWEGAAADPNRINEVQTQEELCDFLENMVDKTAKTAAGRGLAIAIQIASHPYFQTSDEVVMLAMERYQASVSGQEMPPTPGFTDTAIPAAQEKPQPVPEEKPAPAPKKSGTQTVAAPAPAVPVVTPPSNAGPVDPGIVASIKSVHASGFSVIQIAQTFKIGEEQVKEVLGMTA</sequence>
<proteinExistence type="predicted"/>
<feature type="region of interest" description="Disordered" evidence="1">
    <location>
        <begin position="158"/>
        <end position="180"/>
    </location>
</feature>